<keyword evidence="3" id="KW-0119">Carbohydrate metabolism</keyword>
<protein>
    <recommendedName>
        <fullName evidence="7">Beta-D-glucoside glucohydrolase</fullName>
    </recommendedName>
    <alternativeName>
        <fullName evidence="5">Cellobiase</fullName>
    </alternativeName>
    <alternativeName>
        <fullName evidence="6">Gentiobiase</fullName>
    </alternativeName>
</protein>
<dbReference type="SMART" id="SM01217">
    <property type="entry name" value="Fn3_like"/>
    <property type="match status" value="1"/>
</dbReference>
<dbReference type="RefSeq" id="WP_054359881.1">
    <property type="nucleotide sequence ID" value="NZ_LJYW01000001.1"/>
</dbReference>
<comment type="caution">
    <text evidence="11">The sequence shown here is derived from an EMBL/GenBank/DDBJ whole genome shotgun (WGS) entry which is preliminary data.</text>
</comment>
<feature type="domain" description="Fibronectin type III-like" evidence="10">
    <location>
        <begin position="642"/>
        <end position="711"/>
    </location>
</feature>
<dbReference type="SUPFAM" id="SSF52279">
    <property type="entry name" value="Beta-D-glucan exohydrolase, C-terminal domain"/>
    <property type="match status" value="1"/>
</dbReference>
<dbReference type="Gene3D" id="2.60.40.10">
    <property type="entry name" value="Immunoglobulins"/>
    <property type="match status" value="1"/>
</dbReference>
<dbReference type="InterPro" id="IPR019800">
    <property type="entry name" value="Glyco_hydro_3_AS"/>
</dbReference>
<dbReference type="Pfam" id="PF14310">
    <property type="entry name" value="Fn3-like"/>
    <property type="match status" value="1"/>
</dbReference>
<dbReference type="Gene3D" id="3.40.50.1700">
    <property type="entry name" value="Glycoside hydrolase family 3 C-terminal domain"/>
    <property type="match status" value="1"/>
</dbReference>
<dbReference type="Pfam" id="PF01915">
    <property type="entry name" value="Glyco_hydro_3_C"/>
    <property type="match status" value="1"/>
</dbReference>
<evidence type="ECO:0000256" key="5">
    <source>
        <dbReference type="ARBA" id="ARBA00031448"/>
    </source>
</evidence>
<dbReference type="InterPro" id="IPR017853">
    <property type="entry name" value="GH"/>
</dbReference>
<dbReference type="InterPro" id="IPR036962">
    <property type="entry name" value="Glyco_hydro_3_N_sf"/>
</dbReference>
<comment type="similarity">
    <text evidence="1 8">Belongs to the glycosyl hydrolase 3 family.</text>
</comment>
<dbReference type="SUPFAM" id="SSF51445">
    <property type="entry name" value="(Trans)glycosidases"/>
    <property type="match status" value="1"/>
</dbReference>
<dbReference type="GO" id="GO:0005975">
    <property type="term" value="P:carbohydrate metabolic process"/>
    <property type="evidence" value="ECO:0007669"/>
    <property type="project" value="InterPro"/>
</dbReference>
<dbReference type="InterPro" id="IPR036881">
    <property type="entry name" value="Glyco_hydro_3_C_sf"/>
</dbReference>
<evidence type="ECO:0000256" key="3">
    <source>
        <dbReference type="ARBA" id="ARBA00023277"/>
    </source>
</evidence>
<keyword evidence="9" id="KW-0732">Signal</keyword>
<dbReference type="InterPro" id="IPR001764">
    <property type="entry name" value="Glyco_hydro_3_N"/>
</dbReference>
<evidence type="ECO:0000256" key="2">
    <source>
        <dbReference type="ARBA" id="ARBA00022801"/>
    </source>
</evidence>
<proteinExistence type="inferred from homology"/>
<keyword evidence="4 8" id="KW-0326">Glycosidase</keyword>
<dbReference type="PROSITE" id="PS00775">
    <property type="entry name" value="GLYCOSYL_HYDROL_F3"/>
    <property type="match status" value="1"/>
</dbReference>
<evidence type="ECO:0000256" key="1">
    <source>
        <dbReference type="ARBA" id="ARBA00005336"/>
    </source>
</evidence>
<keyword evidence="12" id="KW-1185">Reference proteome</keyword>
<feature type="signal peptide" evidence="9">
    <location>
        <begin position="1"/>
        <end position="24"/>
    </location>
</feature>
<keyword evidence="2 8" id="KW-0378">Hydrolase</keyword>
<dbReference type="InterPro" id="IPR026891">
    <property type="entry name" value="Fn3-like"/>
</dbReference>
<gene>
    <name evidence="11" type="ORF">ABB55_17095</name>
</gene>
<dbReference type="Proteomes" id="UP000048984">
    <property type="component" value="Unassembled WGS sequence"/>
</dbReference>
<dbReference type="PANTHER" id="PTHR42715">
    <property type="entry name" value="BETA-GLUCOSIDASE"/>
    <property type="match status" value="1"/>
</dbReference>
<reference evidence="11 12" key="2">
    <citation type="submission" date="2015-10" db="EMBL/GenBank/DDBJ databases">
        <title>Draft Genome Sequence of Prosthecomicrobium hirschii ATCC 27832.</title>
        <authorList>
            <person name="Daniel J."/>
            <person name="Givan S.A."/>
            <person name="Brun Y.V."/>
            <person name="Brown P.J."/>
        </authorList>
    </citation>
    <scope>NUCLEOTIDE SEQUENCE [LARGE SCALE GENOMIC DNA]</scope>
    <source>
        <strain evidence="11 12">16</strain>
    </source>
</reference>
<evidence type="ECO:0000256" key="7">
    <source>
        <dbReference type="ARBA" id="ARBA00032594"/>
    </source>
</evidence>
<accession>A0A0P6VM49</accession>
<sequence length="733" mass="78249">MTRTLSAVSAAVAALVAVALPAAADPAIEARIDALIARMTLAEKIGQLTVESHGPFGTRERIATGEIGNVINYANAGETGDVQAEAAKSRLGIPLLTGLDVLHGYRTLFMVPLGQAASFDPELNRRAAEAIARETTLQGVNWTYAPMVDIGRDPRWGRVVEGAGEDPWLAARMAAARVTGYRAGGLVVTPKHFVGYGAPAAGLDYAPADMSEATLRDVYLPPFRAAVEAGAQAIMPALSALNGIPASVDSRLLTGILRGEWGFRGFVVSDWGAIDQLGNHGIDPDRAVMARKTFAAGVDMDMASGTYRTRFPEEVAAGRVSEAAIDAAVRRVLRVKFEAGLDTRKPIPWKEAEAAMLAPATRDLAVEVARRSIVLLENRRETVPIEGRRKVLLVGALADIAREHVGPHAAQYREQDVVTIRRALAERAARAGIAFDFQAGCDAFCTDERGFGAAVKAARAADVIVAVLGEPGDIAGEAASRADPNLPGRQQALLERLVATGKPVVLVVMAGRPLIVPWAAEHVSALLTTWYPGTYGSRALAEILFGDTAPSGRLPMTWPRHPGQIPITYDRLRSGRPAERDQKFTSKYVDVDWKPQFAFGHGLSTTRFAYDGLRLDRTEVATDGRLTATVTVTNAGRRAGREVVQLYVRDVQSSRVRPDRQLKGVASVDLAPGEAKTVSIPIDVADLGFHDETGTYRVEAGRFEVFVGGSSEATLSAAFTATGPDLVRPPGGR</sequence>
<dbReference type="STRING" id="665126.ABB55_17095"/>
<evidence type="ECO:0000256" key="4">
    <source>
        <dbReference type="ARBA" id="ARBA00023295"/>
    </source>
</evidence>
<organism evidence="11 12">
    <name type="scientific">Prosthecodimorpha hirschii</name>
    <dbReference type="NCBI Taxonomy" id="665126"/>
    <lineage>
        <taxon>Bacteria</taxon>
        <taxon>Pseudomonadati</taxon>
        <taxon>Pseudomonadota</taxon>
        <taxon>Alphaproteobacteria</taxon>
        <taxon>Hyphomicrobiales</taxon>
        <taxon>Ancalomicrobiaceae</taxon>
        <taxon>Prosthecodimorpha</taxon>
    </lineage>
</organism>
<evidence type="ECO:0000256" key="8">
    <source>
        <dbReference type="RuleBase" id="RU361161"/>
    </source>
</evidence>
<dbReference type="Gene3D" id="3.20.20.300">
    <property type="entry name" value="Glycoside hydrolase, family 3, N-terminal domain"/>
    <property type="match status" value="1"/>
</dbReference>
<feature type="chain" id="PRO_5006131622" description="Beta-D-glucoside glucohydrolase" evidence="9">
    <location>
        <begin position="25"/>
        <end position="733"/>
    </location>
</feature>
<dbReference type="EMBL" id="LJYW01000001">
    <property type="protein sequence ID" value="KPL53717.1"/>
    <property type="molecule type" value="Genomic_DNA"/>
</dbReference>
<evidence type="ECO:0000313" key="12">
    <source>
        <dbReference type="Proteomes" id="UP000048984"/>
    </source>
</evidence>
<dbReference type="GO" id="GO:0008422">
    <property type="term" value="F:beta-glucosidase activity"/>
    <property type="evidence" value="ECO:0007669"/>
    <property type="project" value="UniProtKB-ARBA"/>
</dbReference>
<dbReference type="Pfam" id="PF00933">
    <property type="entry name" value="Glyco_hydro_3"/>
    <property type="match status" value="1"/>
</dbReference>
<name>A0A0P6VM49_9HYPH</name>
<dbReference type="PRINTS" id="PR00133">
    <property type="entry name" value="GLHYDRLASE3"/>
</dbReference>
<evidence type="ECO:0000256" key="6">
    <source>
        <dbReference type="ARBA" id="ARBA00032194"/>
    </source>
</evidence>
<dbReference type="InterPro" id="IPR013783">
    <property type="entry name" value="Ig-like_fold"/>
</dbReference>
<evidence type="ECO:0000256" key="9">
    <source>
        <dbReference type="SAM" id="SignalP"/>
    </source>
</evidence>
<dbReference type="FunFam" id="2.60.40.10:FF:000495">
    <property type="entry name" value="Periplasmic beta-glucosidase"/>
    <property type="match status" value="1"/>
</dbReference>
<dbReference type="InterPro" id="IPR050288">
    <property type="entry name" value="Cellulose_deg_GH3"/>
</dbReference>
<dbReference type="PANTHER" id="PTHR42715:SF10">
    <property type="entry name" value="BETA-GLUCOSIDASE"/>
    <property type="match status" value="1"/>
</dbReference>
<evidence type="ECO:0000259" key="10">
    <source>
        <dbReference type="SMART" id="SM01217"/>
    </source>
</evidence>
<dbReference type="InterPro" id="IPR002772">
    <property type="entry name" value="Glyco_hydro_3_C"/>
</dbReference>
<reference evidence="11 12" key="1">
    <citation type="submission" date="2015-09" db="EMBL/GenBank/DDBJ databases">
        <authorList>
            <person name="Jackson K.R."/>
            <person name="Lunt B.L."/>
            <person name="Fisher J.N.B."/>
            <person name="Gardner A.V."/>
            <person name="Bailey M.E."/>
            <person name="Deus L.M."/>
            <person name="Earl A.S."/>
            <person name="Gibby P.D."/>
            <person name="Hartmann K.A."/>
            <person name="Liu J.E."/>
            <person name="Manci A.M."/>
            <person name="Nielsen D.A."/>
            <person name="Solomon M.B."/>
            <person name="Breakwell D.P."/>
            <person name="Burnett S.H."/>
            <person name="Grose J.H."/>
        </authorList>
    </citation>
    <scope>NUCLEOTIDE SEQUENCE [LARGE SCALE GENOMIC DNA]</scope>
    <source>
        <strain evidence="11 12">16</strain>
    </source>
</reference>
<dbReference type="AlphaFoldDB" id="A0A0P6VM49"/>
<evidence type="ECO:0000313" key="11">
    <source>
        <dbReference type="EMBL" id="KPL53717.1"/>
    </source>
</evidence>